<protein>
    <submittedName>
        <fullName evidence="2">AmmeMemoRadiSam system protein A</fullName>
    </submittedName>
</protein>
<sequence length="182" mass="20956">MKIENILLEIARTSILNEFTHSFKIDKESLKKKFPILNEIRACFVTINLDGKLRGCIGSLVAHRTLLEEIISNAHNSAFSDLRFSRLTYEEFRKIDIEISILTPAVKLEYTGIEDLKTKIKPFEHGVILEYQNKRATFLPQVWDQIPLFDDFFTQLSKKAGFSKSCLDSHPIICTYTASKIK</sequence>
<dbReference type="Proteomes" id="UP000503483">
    <property type="component" value="Chromosome"/>
</dbReference>
<organism evidence="2 3">
    <name type="scientific">Arcobacter acticola</name>
    <dbReference type="NCBI Taxonomy" id="1849015"/>
    <lineage>
        <taxon>Bacteria</taxon>
        <taxon>Pseudomonadati</taxon>
        <taxon>Campylobacterota</taxon>
        <taxon>Epsilonproteobacteria</taxon>
        <taxon>Campylobacterales</taxon>
        <taxon>Arcobacteraceae</taxon>
        <taxon>Arcobacter</taxon>
    </lineage>
</organism>
<evidence type="ECO:0000313" key="2">
    <source>
        <dbReference type="EMBL" id="QKE27984.1"/>
    </source>
</evidence>
<dbReference type="InterPro" id="IPR027485">
    <property type="entry name" value="AMMECR1_N"/>
</dbReference>
<evidence type="ECO:0000313" key="3">
    <source>
        <dbReference type="Proteomes" id="UP000503483"/>
    </source>
</evidence>
<dbReference type="AlphaFoldDB" id="A0A6M8EXS8"/>
<dbReference type="Gene3D" id="3.30.1490.150">
    <property type="entry name" value="Hypothetical protein ph0010, domain 2"/>
    <property type="match status" value="1"/>
</dbReference>
<name>A0A6M8EXS8_9BACT</name>
<gene>
    <name evidence="2" type="ORF">AACT_0790</name>
</gene>
<evidence type="ECO:0000259" key="1">
    <source>
        <dbReference type="PROSITE" id="PS51112"/>
    </source>
</evidence>
<dbReference type="PANTHER" id="PTHR13016:SF0">
    <property type="entry name" value="AMME SYNDROME CANDIDATE GENE 1 PROTEIN"/>
    <property type="match status" value="1"/>
</dbReference>
<dbReference type="PANTHER" id="PTHR13016">
    <property type="entry name" value="AMMECR1 HOMOLOG"/>
    <property type="match status" value="1"/>
</dbReference>
<dbReference type="RefSeq" id="WP_228720535.1">
    <property type="nucleotide sequence ID" value="NZ_CP042652.1"/>
</dbReference>
<dbReference type="InterPro" id="IPR036071">
    <property type="entry name" value="AMMECR1_dom_sf"/>
</dbReference>
<feature type="domain" description="AMMECR1" evidence="1">
    <location>
        <begin position="2"/>
        <end position="182"/>
    </location>
</feature>
<dbReference type="Pfam" id="PF01871">
    <property type="entry name" value="AMMECR1"/>
    <property type="match status" value="1"/>
</dbReference>
<dbReference type="InterPro" id="IPR027623">
    <property type="entry name" value="AmmeMemoSam_A"/>
</dbReference>
<keyword evidence="3" id="KW-1185">Reference proteome</keyword>
<proteinExistence type="predicted"/>
<dbReference type="KEGG" id="paco:AACT_0790"/>
<accession>A0A6M8EXS8</accession>
<dbReference type="SUPFAM" id="SSF143447">
    <property type="entry name" value="AMMECR1-like"/>
    <property type="match status" value="1"/>
</dbReference>
<dbReference type="EMBL" id="CP042652">
    <property type="protein sequence ID" value="QKE27984.1"/>
    <property type="molecule type" value="Genomic_DNA"/>
</dbReference>
<dbReference type="PROSITE" id="PS51112">
    <property type="entry name" value="AMMECR1"/>
    <property type="match status" value="1"/>
</dbReference>
<dbReference type="InterPro" id="IPR023473">
    <property type="entry name" value="AMMECR1"/>
</dbReference>
<reference evidence="2 3" key="1">
    <citation type="submission" date="2019-08" db="EMBL/GenBank/DDBJ databases">
        <title>Complete genome sequence of Arcobacter acticola.</title>
        <authorList>
            <person name="Miller W."/>
        </authorList>
    </citation>
    <scope>NUCLEOTIDE SEQUENCE [LARGE SCALE GENOMIC DNA]</scope>
    <source>
        <strain evidence="2 3">KCTC 52212</strain>
    </source>
</reference>
<dbReference type="NCBIfam" id="TIGR04335">
    <property type="entry name" value="AmmeMemoSam_A"/>
    <property type="match status" value="1"/>
</dbReference>
<dbReference type="Gene3D" id="3.30.700.20">
    <property type="entry name" value="Hypothetical protein ph0010, domain 1"/>
    <property type="match status" value="1"/>
</dbReference>
<dbReference type="InterPro" id="IPR002733">
    <property type="entry name" value="AMMECR1_domain"/>
</dbReference>